<sequence length="269" mass="29698">MDQEPRLDRARVRAHEETGPGFYWLQLELPADYPETLPGQYLNLKTNEHGFKFRRPFGVVEFRREPQAVLIELYYAVVGSGTEAMSRWRPGDDVDCLGPLGVGYSVDKAQPALLVAGGRGAAPLLYLYRLLKESGHASIQFAFGVRDEELLFGMDRLQETDVLLASDNGSVGFHGNILQAIETERPSWLLGQPVIYACGPEALLAATGGFAKRHALQAQVSMEGVYGCGLGLCRGCAVPLVDEERFLMQCLEGPVLDAHRVDWEKVPHV</sequence>
<comment type="cofactor">
    <cofactor evidence="12">
        <name>[2Fe-2S] cluster</name>
        <dbReference type="ChEBI" id="CHEBI:190135"/>
    </cofactor>
    <text evidence="12">Binds 1 [2Fe-2S] cluster per subunit.</text>
</comment>
<comment type="caution">
    <text evidence="14">The sequence shown here is derived from an EMBL/GenBank/DDBJ whole genome shotgun (WGS) entry which is preliminary data.</text>
</comment>
<dbReference type="InterPro" id="IPR012165">
    <property type="entry name" value="Cyt_c3_hydrogenase_gsu"/>
</dbReference>
<dbReference type="Gene3D" id="2.40.30.10">
    <property type="entry name" value="Translation factors"/>
    <property type="match status" value="1"/>
</dbReference>
<evidence type="ECO:0000313" key="15">
    <source>
        <dbReference type="Proteomes" id="UP000547674"/>
    </source>
</evidence>
<evidence type="ECO:0000256" key="9">
    <source>
        <dbReference type="ARBA" id="ARBA00023014"/>
    </source>
</evidence>
<dbReference type="Gene3D" id="2.10.240.10">
    <property type="entry name" value="Dihydroorotate dehydrogenase, electron transfer subunit"/>
    <property type="match status" value="1"/>
</dbReference>
<feature type="binding site" evidence="11">
    <location>
        <begin position="81"/>
        <end position="82"/>
    </location>
    <ligand>
        <name>FAD</name>
        <dbReference type="ChEBI" id="CHEBI:57692"/>
    </ligand>
</feature>
<keyword evidence="3 11" id="KW-0285">Flavoprotein</keyword>
<dbReference type="Pfam" id="PF10418">
    <property type="entry name" value="DHODB_Fe-S_bind"/>
    <property type="match status" value="1"/>
</dbReference>
<evidence type="ECO:0000256" key="10">
    <source>
        <dbReference type="ARBA" id="ARBA00034078"/>
    </source>
</evidence>
<evidence type="ECO:0000256" key="1">
    <source>
        <dbReference type="ARBA" id="ARBA00006422"/>
    </source>
</evidence>
<feature type="binding site" evidence="12">
    <location>
        <position position="236"/>
    </location>
    <ligand>
        <name>[2Fe-2S] cluster</name>
        <dbReference type="ChEBI" id="CHEBI:190135"/>
    </ligand>
</feature>
<dbReference type="InterPro" id="IPR017927">
    <property type="entry name" value="FAD-bd_FR_type"/>
</dbReference>
<comment type="cofactor">
    <cofactor evidence="11">
        <name>FAD</name>
        <dbReference type="ChEBI" id="CHEBI:57692"/>
    </cofactor>
    <text evidence="11">Binds 1 FAD per subunit.</text>
</comment>
<keyword evidence="6 11" id="KW-0274">FAD</keyword>
<evidence type="ECO:0000256" key="8">
    <source>
        <dbReference type="ARBA" id="ARBA00023004"/>
    </source>
</evidence>
<dbReference type="GO" id="GO:0050660">
    <property type="term" value="F:flavin adenine dinucleotide binding"/>
    <property type="evidence" value="ECO:0007669"/>
    <property type="project" value="InterPro"/>
</dbReference>
<dbReference type="AlphaFoldDB" id="A0A7Y2H425"/>
<evidence type="ECO:0000256" key="4">
    <source>
        <dbReference type="ARBA" id="ARBA00022714"/>
    </source>
</evidence>
<dbReference type="GO" id="GO:0006221">
    <property type="term" value="P:pyrimidine nucleotide biosynthetic process"/>
    <property type="evidence" value="ECO:0007669"/>
    <property type="project" value="InterPro"/>
</dbReference>
<dbReference type="GO" id="GO:0046872">
    <property type="term" value="F:metal ion binding"/>
    <property type="evidence" value="ECO:0007669"/>
    <property type="project" value="UniProtKB-KW"/>
</dbReference>
<dbReference type="PANTHER" id="PTHR43513:SF3">
    <property type="entry name" value="DIHYDROOROTATE DEHYDROGENASE B (NAD(+)), ELECTRON TRANSFER SUBUNIT-RELATED"/>
    <property type="match status" value="1"/>
</dbReference>
<dbReference type="GO" id="GO:0051537">
    <property type="term" value="F:2 iron, 2 sulfur cluster binding"/>
    <property type="evidence" value="ECO:0007669"/>
    <property type="project" value="UniProtKB-KW"/>
</dbReference>
<accession>A0A7Y2H425</accession>
<evidence type="ECO:0000256" key="12">
    <source>
        <dbReference type="PIRSR" id="PIRSR006816-2"/>
    </source>
</evidence>
<organism evidence="14 15">
    <name type="scientific">Eiseniibacteriota bacterium</name>
    <dbReference type="NCBI Taxonomy" id="2212470"/>
    <lineage>
        <taxon>Bacteria</taxon>
        <taxon>Candidatus Eiseniibacteriota</taxon>
    </lineage>
</organism>
<keyword evidence="7" id="KW-0249">Electron transport</keyword>
<keyword evidence="9 12" id="KW-0411">Iron-sulfur</keyword>
<feature type="binding site" evidence="12">
    <location>
        <position position="250"/>
    </location>
    <ligand>
        <name>[2Fe-2S] cluster</name>
        <dbReference type="ChEBI" id="CHEBI:190135"/>
    </ligand>
</feature>
<feature type="binding site" evidence="12">
    <location>
        <position position="233"/>
    </location>
    <ligand>
        <name>[2Fe-2S] cluster</name>
        <dbReference type="ChEBI" id="CHEBI:190135"/>
    </ligand>
</feature>
<keyword evidence="8 12" id="KW-0408">Iron</keyword>
<evidence type="ECO:0000256" key="3">
    <source>
        <dbReference type="ARBA" id="ARBA00022630"/>
    </source>
</evidence>
<gene>
    <name evidence="14" type="ORF">HKN21_16425</name>
</gene>
<keyword evidence="2" id="KW-0813">Transport</keyword>
<name>A0A7Y2H425_UNCEI</name>
<evidence type="ECO:0000256" key="7">
    <source>
        <dbReference type="ARBA" id="ARBA00022982"/>
    </source>
</evidence>
<keyword evidence="5 12" id="KW-0479">Metal-binding</keyword>
<dbReference type="InterPro" id="IPR050353">
    <property type="entry name" value="PyrK_electron_transfer"/>
</dbReference>
<dbReference type="InterPro" id="IPR039261">
    <property type="entry name" value="FNR_nucleotide-bd"/>
</dbReference>
<evidence type="ECO:0000259" key="13">
    <source>
        <dbReference type="PROSITE" id="PS51384"/>
    </source>
</evidence>
<dbReference type="Proteomes" id="UP000547674">
    <property type="component" value="Unassembled WGS sequence"/>
</dbReference>
<proteinExistence type="inferred from homology"/>
<comment type="similarity">
    <text evidence="1">Belongs to the PyrK family.</text>
</comment>
<evidence type="ECO:0000256" key="5">
    <source>
        <dbReference type="ARBA" id="ARBA00022723"/>
    </source>
</evidence>
<feature type="binding site" evidence="12">
    <location>
        <position position="228"/>
    </location>
    <ligand>
        <name>[2Fe-2S] cluster</name>
        <dbReference type="ChEBI" id="CHEBI:190135"/>
    </ligand>
</feature>
<dbReference type="PANTHER" id="PTHR43513">
    <property type="entry name" value="DIHYDROOROTATE DEHYDROGENASE B (NAD(+)), ELECTRON TRANSFER SUBUNIT"/>
    <property type="match status" value="1"/>
</dbReference>
<dbReference type="GO" id="GO:0016491">
    <property type="term" value="F:oxidoreductase activity"/>
    <property type="evidence" value="ECO:0007669"/>
    <property type="project" value="InterPro"/>
</dbReference>
<reference evidence="14 15" key="1">
    <citation type="submission" date="2020-03" db="EMBL/GenBank/DDBJ databases">
        <title>Metabolic flexibility allows generalist bacteria to become dominant in a frequently disturbed ecosystem.</title>
        <authorList>
            <person name="Chen Y.-J."/>
            <person name="Leung P.M."/>
            <person name="Bay S.K."/>
            <person name="Hugenholtz P."/>
            <person name="Kessler A.J."/>
            <person name="Shelley G."/>
            <person name="Waite D.W."/>
            <person name="Cook P.L."/>
            <person name="Greening C."/>
        </authorList>
    </citation>
    <scope>NUCLEOTIDE SEQUENCE [LARGE SCALE GENOMIC DNA]</scope>
    <source>
        <strain evidence="14">SS_bin_28</strain>
    </source>
</reference>
<dbReference type="PROSITE" id="PS51384">
    <property type="entry name" value="FAD_FR"/>
    <property type="match status" value="1"/>
</dbReference>
<evidence type="ECO:0000313" key="14">
    <source>
        <dbReference type="EMBL" id="NNF08348.1"/>
    </source>
</evidence>
<dbReference type="InterPro" id="IPR019480">
    <property type="entry name" value="Dihydroorotate_DH_Fe-S-bd"/>
</dbReference>
<keyword evidence="4 12" id="KW-0001">2Fe-2S</keyword>
<evidence type="ECO:0000256" key="6">
    <source>
        <dbReference type="ARBA" id="ARBA00022827"/>
    </source>
</evidence>
<comment type="cofactor">
    <cofactor evidence="10">
        <name>[2Fe-2S] cluster</name>
        <dbReference type="ChEBI" id="CHEBI:190135"/>
    </cofactor>
</comment>
<evidence type="ECO:0000256" key="2">
    <source>
        <dbReference type="ARBA" id="ARBA00022448"/>
    </source>
</evidence>
<dbReference type="SUPFAM" id="SSF63380">
    <property type="entry name" value="Riboflavin synthase domain-like"/>
    <property type="match status" value="1"/>
</dbReference>
<dbReference type="InterPro" id="IPR037117">
    <property type="entry name" value="Dihydroorotate_DH_ele_sf"/>
</dbReference>
<dbReference type="InterPro" id="IPR017938">
    <property type="entry name" value="Riboflavin_synthase-like_b-brl"/>
</dbReference>
<protein>
    <recommendedName>
        <fullName evidence="13">FAD-binding FR-type domain-containing protein</fullName>
    </recommendedName>
</protein>
<dbReference type="EMBL" id="JABDJR010000658">
    <property type="protein sequence ID" value="NNF08348.1"/>
    <property type="molecule type" value="Genomic_DNA"/>
</dbReference>
<feature type="domain" description="FAD-binding FR-type" evidence="13">
    <location>
        <begin position="5"/>
        <end position="106"/>
    </location>
</feature>
<dbReference type="SUPFAM" id="SSF52343">
    <property type="entry name" value="Ferredoxin reductase-like, C-terminal NADP-linked domain"/>
    <property type="match status" value="1"/>
</dbReference>
<evidence type="ECO:0000256" key="11">
    <source>
        <dbReference type="PIRSR" id="PIRSR006816-1"/>
    </source>
</evidence>
<dbReference type="PIRSF" id="PIRSF006816">
    <property type="entry name" value="Cyc3_hyd_g"/>
    <property type="match status" value="1"/>
</dbReference>
<dbReference type="Gene3D" id="3.40.50.80">
    <property type="entry name" value="Nucleotide-binding domain of ferredoxin-NADP reductase (FNR) module"/>
    <property type="match status" value="1"/>
</dbReference>